<dbReference type="EMBL" id="QRBI01000110">
    <property type="protein sequence ID" value="RMC11013.1"/>
    <property type="molecule type" value="Genomic_DNA"/>
</dbReference>
<dbReference type="OrthoDB" id="9219042at2759"/>
<sequence length="288" mass="31137">MPVSVVATLVELVATVTPPRRSVWPFVSPRSLYEDLRTFAWQLHNTLCHPCVTSQEHHNVTSPGQEPNSLLDDLEEEDITEDITKAIATAQARDLWGQAAGWGTAGDNLMATAQQLPVALAKDDVASAVAAHEAQMAVATKATEEAVGAISQVRAATRRQQVEEALEPLECLEATCDRDIVLPQELQRQLRDIEAALEGIKETSADVPKDLVAVVAEAEWLWEANAHLATRHLLGTLGDICRLLMSRLYGPGVPNGSGCPVTLVARWPHSGQACQKATEDIPRLLGGQ</sequence>
<proteinExistence type="predicted"/>
<dbReference type="Proteomes" id="UP000269221">
    <property type="component" value="Unassembled WGS sequence"/>
</dbReference>
<gene>
    <name evidence="1" type="ORF">DUI87_12205</name>
</gene>
<comment type="caution">
    <text evidence="1">The sequence shown here is derived from an EMBL/GenBank/DDBJ whole genome shotgun (WGS) entry which is preliminary data.</text>
</comment>
<organism evidence="1 2">
    <name type="scientific">Hirundo rustica rustica</name>
    <dbReference type="NCBI Taxonomy" id="333673"/>
    <lineage>
        <taxon>Eukaryota</taxon>
        <taxon>Metazoa</taxon>
        <taxon>Chordata</taxon>
        <taxon>Craniata</taxon>
        <taxon>Vertebrata</taxon>
        <taxon>Euteleostomi</taxon>
        <taxon>Archelosauria</taxon>
        <taxon>Archosauria</taxon>
        <taxon>Dinosauria</taxon>
        <taxon>Saurischia</taxon>
        <taxon>Theropoda</taxon>
        <taxon>Coelurosauria</taxon>
        <taxon>Aves</taxon>
        <taxon>Neognathae</taxon>
        <taxon>Neoaves</taxon>
        <taxon>Telluraves</taxon>
        <taxon>Australaves</taxon>
        <taxon>Passeriformes</taxon>
        <taxon>Sylvioidea</taxon>
        <taxon>Hirundinidae</taxon>
        <taxon>Hirundo</taxon>
    </lineage>
</organism>
<protein>
    <submittedName>
        <fullName evidence="1">Uncharacterized protein</fullName>
    </submittedName>
</protein>
<keyword evidence="2" id="KW-1185">Reference proteome</keyword>
<accession>A0A3M0KCS4</accession>
<reference evidence="1 2" key="1">
    <citation type="submission" date="2018-07" db="EMBL/GenBank/DDBJ databases">
        <title>A high quality draft genome assembly of the barn swallow (H. rustica rustica).</title>
        <authorList>
            <person name="Formenti G."/>
            <person name="Chiara M."/>
            <person name="Poveda L."/>
            <person name="Francoijs K.-J."/>
            <person name="Bonisoli-Alquati A."/>
            <person name="Canova L."/>
            <person name="Gianfranceschi L."/>
            <person name="Horner D.S."/>
            <person name="Saino N."/>
        </authorList>
    </citation>
    <scope>NUCLEOTIDE SEQUENCE [LARGE SCALE GENOMIC DNA]</scope>
    <source>
        <strain evidence="1">Chelidonia</strain>
        <tissue evidence="1">Blood</tissue>
    </source>
</reference>
<evidence type="ECO:0000313" key="2">
    <source>
        <dbReference type="Proteomes" id="UP000269221"/>
    </source>
</evidence>
<dbReference type="AlphaFoldDB" id="A0A3M0KCS4"/>
<evidence type="ECO:0000313" key="1">
    <source>
        <dbReference type="EMBL" id="RMC11013.1"/>
    </source>
</evidence>
<name>A0A3M0KCS4_HIRRU</name>